<evidence type="ECO:0000313" key="3">
    <source>
        <dbReference type="Proteomes" id="UP000070371"/>
    </source>
</evidence>
<dbReference type="Proteomes" id="UP000070371">
    <property type="component" value="Chromosome"/>
</dbReference>
<dbReference type="EMBL" id="CP014327">
    <property type="protein sequence ID" value="AML53473.1"/>
    <property type="molecule type" value="Genomic_DNA"/>
</dbReference>
<dbReference type="Gene3D" id="3.30.1380.10">
    <property type="match status" value="1"/>
</dbReference>
<feature type="domain" description="Extensin-like C-terminal" evidence="1">
    <location>
        <begin position="9"/>
        <end position="160"/>
    </location>
</feature>
<protein>
    <submittedName>
        <fullName evidence="2">Extensin family protein</fullName>
    </submittedName>
</protein>
<dbReference type="Pfam" id="PF06904">
    <property type="entry name" value="Extensin-like_C"/>
    <property type="match status" value="1"/>
</dbReference>
<dbReference type="InterPro" id="IPR009683">
    <property type="entry name" value="Extensin-like_C"/>
</dbReference>
<organism evidence="2 3">
    <name type="scientific">Falsihalocynthiibacter arcticus</name>
    <dbReference type="NCBI Taxonomy" id="1579316"/>
    <lineage>
        <taxon>Bacteria</taxon>
        <taxon>Pseudomonadati</taxon>
        <taxon>Pseudomonadota</taxon>
        <taxon>Alphaproteobacteria</taxon>
        <taxon>Rhodobacterales</taxon>
        <taxon>Roseobacteraceae</taxon>
        <taxon>Falsihalocynthiibacter</taxon>
    </lineage>
</organism>
<name>A0A126V5A9_9RHOB</name>
<sequence>MSAIPGKIKGCGVENPVSVTSVAGIPLSRAATMDCNTAITLHNWVEKGVKPAVGRLGGGVARIDVISGYSCRTRNNQKGKRISEHGKGKAVDISGITLANGVSISVLKGWNSKAQGKLLRAMHQSACGPFGTVLGPSANSFHRDHFHFDTAKYRSGSYCK</sequence>
<evidence type="ECO:0000313" key="2">
    <source>
        <dbReference type="EMBL" id="AML53473.1"/>
    </source>
</evidence>
<gene>
    <name evidence="2" type="ORF">RC74_01270</name>
</gene>
<dbReference type="AlphaFoldDB" id="A0A126V5A9"/>
<proteinExistence type="predicted"/>
<dbReference type="KEGG" id="hat:RC74_01270"/>
<keyword evidence="3" id="KW-1185">Reference proteome</keyword>
<accession>A0A126V5A9</accession>
<dbReference type="OrthoDB" id="9809788at2"/>
<evidence type="ECO:0000259" key="1">
    <source>
        <dbReference type="Pfam" id="PF06904"/>
    </source>
</evidence>
<reference evidence="2 3" key="1">
    <citation type="submission" date="2016-02" db="EMBL/GenBank/DDBJ databases">
        <title>Complete genome sequence of Halocynthiibacter arcticus PAMC 20958t from arctic marine sediment.</title>
        <authorList>
            <person name="Lee Y.M."/>
            <person name="Baek K."/>
            <person name="Lee H.K."/>
            <person name="Shin S.C."/>
        </authorList>
    </citation>
    <scope>NUCLEOTIDE SEQUENCE [LARGE SCALE GENOMIC DNA]</scope>
    <source>
        <strain evidence="2">PAMC 20958</strain>
    </source>
</reference>
<dbReference type="InterPro" id="IPR009045">
    <property type="entry name" value="Zn_M74/Hedgehog-like"/>
</dbReference>
<dbReference type="SUPFAM" id="SSF55166">
    <property type="entry name" value="Hedgehog/DD-peptidase"/>
    <property type="match status" value="1"/>
</dbReference>